<evidence type="ECO:0000313" key="3">
    <source>
        <dbReference type="Proteomes" id="UP000037151"/>
    </source>
</evidence>
<dbReference type="GO" id="GO:0016747">
    <property type="term" value="F:acyltransferase activity, transferring groups other than amino-acyl groups"/>
    <property type="evidence" value="ECO:0007669"/>
    <property type="project" value="InterPro"/>
</dbReference>
<dbReference type="Pfam" id="PF00583">
    <property type="entry name" value="Acetyltransf_1"/>
    <property type="match status" value="1"/>
</dbReference>
<evidence type="ECO:0000259" key="1">
    <source>
        <dbReference type="PROSITE" id="PS51186"/>
    </source>
</evidence>
<accession>A0A0L0JLS5</accession>
<dbReference type="EMBL" id="JPPY01000211">
    <property type="protein sequence ID" value="KND26389.1"/>
    <property type="molecule type" value="Genomic_DNA"/>
</dbReference>
<name>A0A0L0JLS5_9ACTN</name>
<protein>
    <submittedName>
        <fullName evidence="2">Acetyltransferase</fullName>
    </submittedName>
</protein>
<comment type="caution">
    <text evidence="2">The sequence shown here is derived from an EMBL/GenBank/DDBJ whole genome shotgun (WGS) entry which is preliminary data.</text>
</comment>
<dbReference type="Proteomes" id="UP000037151">
    <property type="component" value="Unassembled WGS sequence"/>
</dbReference>
<gene>
    <name evidence="2" type="ORF">IQ63_37095</name>
</gene>
<dbReference type="RefSeq" id="WP_050374539.1">
    <property type="nucleotide sequence ID" value="NZ_KQ257834.1"/>
</dbReference>
<dbReference type="PATRIC" id="fig|42234.21.peg.7636"/>
<dbReference type="InterPro" id="IPR016181">
    <property type="entry name" value="Acyl_CoA_acyltransferase"/>
</dbReference>
<sequence>MNEFDVRPIRADEWPAVRELRLAALQDPAAPLAFFETYDSAEKLPDSFWQERAAGCAEGAVGARQFVAVGADGAWVGGLAVLVEEAGSVDWAGQPVEQRQGQVVGVYVRPAVRGGGGVVGALFRAALEWAWGIGLDRVRLLVHRENGRALAAYERIGFVATGVVVPLEGDSGEDELEYVYVRPSER</sequence>
<evidence type="ECO:0000313" key="2">
    <source>
        <dbReference type="EMBL" id="KND26389.1"/>
    </source>
</evidence>
<dbReference type="PROSITE" id="PS51186">
    <property type="entry name" value="GNAT"/>
    <property type="match status" value="1"/>
</dbReference>
<organism evidence="2 3">
    <name type="scientific">Streptomyces acidiscabies</name>
    <dbReference type="NCBI Taxonomy" id="42234"/>
    <lineage>
        <taxon>Bacteria</taxon>
        <taxon>Bacillati</taxon>
        <taxon>Actinomycetota</taxon>
        <taxon>Actinomycetes</taxon>
        <taxon>Kitasatosporales</taxon>
        <taxon>Streptomycetaceae</taxon>
        <taxon>Streptomyces</taxon>
    </lineage>
</organism>
<keyword evidence="2" id="KW-0808">Transferase</keyword>
<proteinExistence type="predicted"/>
<dbReference type="SUPFAM" id="SSF55729">
    <property type="entry name" value="Acyl-CoA N-acyltransferases (Nat)"/>
    <property type="match status" value="1"/>
</dbReference>
<feature type="domain" description="N-acetyltransferase" evidence="1">
    <location>
        <begin position="4"/>
        <end position="185"/>
    </location>
</feature>
<reference evidence="3" key="1">
    <citation type="submission" date="2014-07" db="EMBL/GenBank/DDBJ databases">
        <title>Genome sequencing of plant-pathogenic Streptomyces species.</title>
        <authorList>
            <person name="Harrison J."/>
            <person name="Sapp M."/>
            <person name="Thwaites R."/>
            <person name="Studholme D.J."/>
        </authorList>
    </citation>
    <scope>NUCLEOTIDE SEQUENCE [LARGE SCALE GENOMIC DNA]</scope>
    <source>
        <strain evidence="3">NCPPB 4445</strain>
    </source>
</reference>
<dbReference type="OrthoDB" id="9799092at2"/>
<dbReference type="AlphaFoldDB" id="A0A0L0JLS5"/>
<dbReference type="Gene3D" id="3.40.630.30">
    <property type="match status" value="1"/>
</dbReference>
<dbReference type="InterPro" id="IPR000182">
    <property type="entry name" value="GNAT_dom"/>
</dbReference>